<dbReference type="Proteomes" id="UP001151699">
    <property type="component" value="Chromosome B"/>
</dbReference>
<dbReference type="GO" id="GO:0005576">
    <property type="term" value="C:extracellular region"/>
    <property type="evidence" value="ECO:0007669"/>
    <property type="project" value="InterPro"/>
</dbReference>
<reference evidence="3" key="1">
    <citation type="submission" date="2022-07" db="EMBL/GenBank/DDBJ databases">
        <authorList>
            <person name="Trinca V."/>
            <person name="Uliana J.V.C."/>
            <person name="Torres T.T."/>
            <person name="Ward R.J."/>
            <person name="Monesi N."/>
        </authorList>
    </citation>
    <scope>NUCLEOTIDE SEQUENCE</scope>
    <source>
        <strain evidence="3">HSMRA1968</strain>
        <tissue evidence="3">Whole embryos</tissue>
    </source>
</reference>
<dbReference type="GO" id="GO:0008061">
    <property type="term" value="F:chitin binding"/>
    <property type="evidence" value="ECO:0007669"/>
    <property type="project" value="InterPro"/>
</dbReference>
<name>A0A9Q0N6F0_9DIPT</name>
<dbReference type="InterPro" id="IPR002557">
    <property type="entry name" value="Chitin-bd_dom"/>
</dbReference>
<proteinExistence type="predicted"/>
<dbReference type="PROSITE" id="PS50940">
    <property type="entry name" value="CHIT_BIND_II"/>
    <property type="match status" value="2"/>
</dbReference>
<keyword evidence="4" id="KW-1185">Reference proteome</keyword>
<dbReference type="Gene3D" id="2.170.140.10">
    <property type="entry name" value="Chitin binding domain"/>
    <property type="match status" value="2"/>
</dbReference>
<dbReference type="AlphaFoldDB" id="A0A9Q0N6F0"/>
<evidence type="ECO:0000256" key="1">
    <source>
        <dbReference type="SAM" id="SignalP"/>
    </source>
</evidence>
<dbReference type="InterPro" id="IPR036508">
    <property type="entry name" value="Chitin-bd_dom_sf"/>
</dbReference>
<dbReference type="SUPFAM" id="SSF57625">
    <property type="entry name" value="Invertebrate chitin-binding proteins"/>
    <property type="match status" value="2"/>
</dbReference>
<gene>
    <name evidence="3" type="ORF">Bhyg_09406</name>
</gene>
<evidence type="ECO:0000259" key="2">
    <source>
        <dbReference type="PROSITE" id="PS50940"/>
    </source>
</evidence>
<feature type="signal peptide" evidence="1">
    <location>
        <begin position="1"/>
        <end position="19"/>
    </location>
</feature>
<feature type="domain" description="Chitin-binding type-2" evidence="2">
    <location>
        <begin position="97"/>
        <end position="156"/>
    </location>
</feature>
<keyword evidence="1" id="KW-0732">Signal</keyword>
<dbReference type="EMBL" id="WJQU01000002">
    <property type="protein sequence ID" value="KAJ6644437.1"/>
    <property type="molecule type" value="Genomic_DNA"/>
</dbReference>
<dbReference type="Pfam" id="PF01607">
    <property type="entry name" value="CBM_14"/>
    <property type="match status" value="2"/>
</dbReference>
<evidence type="ECO:0000313" key="3">
    <source>
        <dbReference type="EMBL" id="KAJ6644437.1"/>
    </source>
</evidence>
<evidence type="ECO:0000313" key="4">
    <source>
        <dbReference type="Proteomes" id="UP001151699"/>
    </source>
</evidence>
<accession>A0A9Q0N6F0</accession>
<feature type="domain" description="Chitin-binding type-2" evidence="2">
    <location>
        <begin position="234"/>
        <end position="279"/>
    </location>
</feature>
<sequence length="287" mass="31628">MRSKINAIVLLTLLSGTFATTITSFTSRETSTCEDRQSAGLICQSCDLIATCVKVNNIWMTVPVERCDTAEGFYCNLSEQGCSNATGPCHPIGFEGNFACTSEGVYPDPYDCQRYHMCYKAGSTLVSANIDCGGDKAFSAATGDCSLYINSTTCISRQYDCTNVGDSKSWPGNLNIFYICKARLDNSQRILYPTLYRCASGEVFNGRNCVQRSDYTGPIDSGSNNNESNPENTPFVCKKPGLFPVPNHCQSYYFCNAFLRLKMYNCPFNTHFDSKANSCLRGACLNR</sequence>
<protein>
    <recommendedName>
        <fullName evidence="2">Chitin-binding type-2 domain-containing protein</fullName>
    </recommendedName>
</protein>
<comment type="caution">
    <text evidence="3">The sequence shown here is derived from an EMBL/GenBank/DDBJ whole genome shotgun (WGS) entry which is preliminary data.</text>
</comment>
<feature type="chain" id="PRO_5040344745" description="Chitin-binding type-2 domain-containing protein" evidence="1">
    <location>
        <begin position="20"/>
        <end position="287"/>
    </location>
</feature>
<organism evidence="3 4">
    <name type="scientific">Pseudolycoriella hygida</name>
    <dbReference type="NCBI Taxonomy" id="35572"/>
    <lineage>
        <taxon>Eukaryota</taxon>
        <taxon>Metazoa</taxon>
        <taxon>Ecdysozoa</taxon>
        <taxon>Arthropoda</taxon>
        <taxon>Hexapoda</taxon>
        <taxon>Insecta</taxon>
        <taxon>Pterygota</taxon>
        <taxon>Neoptera</taxon>
        <taxon>Endopterygota</taxon>
        <taxon>Diptera</taxon>
        <taxon>Nematocera</taxon>
        <taxon>Sciaroidea</taxon>
        <taxon>Sciaridae</taxon>
        <taxon>Pseudolycoriella</taxon>
    </lineage>
</organism>
<dbReference type="OrthoDB" id="6597859at2759"/>
<dbReference type="SMART" id="SM00494">
    <property type="entry name" value="ChtBD2"/>
    <property type="match status" value="2"/>
</dbReference>